<dbReference type="PRINTS" id="PR01415">
    <property type="entry name" value="ANKYRIN"/>
</dbReference>
<dbReference type="InterPro" id="IPR002110">
    <property type="entry name" value="Ankyrin_rpt"/>
</dbReference>
<name>A0ABM1N930_NICVS</name>
<proteinExistence type="predicted"/>
<sequence>MEKTLAENPKTTFDDDKNSELHFASSKGDLDAVTEGVEKGQKIDLENFAGWTPLMMATRNGHVEVVRYLLSKRADATKKNRFGASIFMMAVASGNMDILREILNHLLCGGVSKQSMESKFSALSLAILFNHEDIFRYLLEKNFNVNATIPNIDLTPLMFAAINRNPIFSKLLLNIGANVNCKNINGETAHDILVRKQEVKVQQPVVQPQQQPPPQPPPQQVVYNQQPNLVYLQPPNPHFMRKSSEVLTPNIILSPNMSPIPPMSYHPQVFFPPEFMQHHIMPPQFNYPHGTIISPVPNFNLSSPCGGACSWYPVYP</sequence>
<dbReference type="RefSeq" id="XP_017783330.1">
    <property type="nucleotide sequence ID" value="XM_017927841.1"/>
</dbReference>
<dbReference type="Gene3D" id="1.25.40.20">
    <property type="entry name" value="Ankyrin repeat-containing domain"/>
    <property type="match status" value="1"/>
</dbReference>
<dbReference type="PROSITE" id="PS50088">
    <property type="entry name" value="ANK_REPEAT"/>
    <property type="match status" value="2"/>
</dbReference>
<keyword evidence="2 3" id="KW-0040">ANK repeat</keyword>
<dbReference type="SMART" id="SM00248">
    <property type="entry name" value="ANK"/>
    <property type="match status" value="5"/>
</dbReference>
<evidence type="ECO:0000313" key="5">
    <source>
        <dbReference type="RefSeq" id="XP_017783330.1"/>
    </source>
</evidence>
<gene>
    <name evidence="5" type="primary">LOC108567409</name>
</gene>
<evidence type="ECO:0000256" key="2">
    <source>
        <dbReference type="ARBA" id="ARBA00023043"/>
    </source>
</evidence>
<dbReference type="GeneID" id="108567409"/>
<dbReference type="Proteomes" id="UP000695000">
    <property type="component" value="Unplaced"/>
</dbReference>
<evidence type="ECO:0000256" key="3">
    <source>
        <dbReference type="PROSITE-ProRule" id="PRU00023"/>
    </source>
</evidence>
<feature type="repeat" description="ANK" evidence="3">
    <location>
        <begin position="152"/>
        <end position="184"/>
    </location>
</feature>
<dbReference type="InterPro" id="IPR036770">
    <property type="entry name" value="Ankyrin_rpt-contain_sf"/>
</dbReference>
<organism evidence="4 5">
    <name type="scientific">Nicrophorus vespilloides</name>
    <name type="common">Boreal carrion beetle</name>
    <dbReference type="NCBI Taxonomy" id="110193"/>
    <lineage>
        <taxon>Eukaryota</taxon>
        <taxon>Metazoa</taxon>
        <taxon>Ecdysozoa</taxon>
        <taxon>Arthropoda</taxon>
        <taxon>Hexapoda</taxon>
        <taxon>Insecta</taxon>
        <taxon>Pterygota</taxon>
        <taxon>Neoptera</taxon>
        <taxon>Endopterygota</taxon>
        <taxon>Coleoptera</taxon>
        <taxon>Polyphaga</taxon>
        <taxon>Staphyliniformia</taxon>
        <taxon>Silphidae</taxon>
        <taxon>Nicrophorinae</taxon>
        <taxon>Nicrophorus</taxon>
    </lineage>
</organism>
<feature type="repeat" description="ANK" evidence="3">
    <location>
        <begin position="49"/>
        <end position="81"/>
    </location>
</feature>
<keyword evidence="4" id="KW-1185">Reference proteome</keyword>
<dbReference type="Pfam" id="PF13637">
    <property type="entry name" value="Ank_4"/>
    <property type="match status" value="1"/>
</dbReference>
<dbReference type="PANTHER" id="PTHR24198:SF165">
    <property type="entry name" value="ANKYRIN REPEAT-CONTAINING PROTEIN-RELATED"/>
    <property type="match status" value="1"/>
</dbReference>
<dbReference type="PROSITE" id="PS50297">
    <property type="entry name" value="ANK_REP_REGION"/>
    <property type="match status" value="1"/>
</dbReference>
<evidence type="ECO:0000256" key="1">
    <source>
        <dbReference type="ARBA" id="ARBA00022737"/>
    </source>
</evidence>
<accession>A0ABM1N930</accession>
<reference evidence="5" key="1">
    <citation type="submission" date="2025-08" db="UniProtKB">
        <authorList>
            <consortium name="RefSeq"/>
        </authorList>
    </citation>
    <scope>IDENTIFICATION</scope>
    <source>
        <tissue evidence="5">Whole Larva</tissue>
    </source>
</reference>
<dbReference type="PANTHER" id="PTHR24198">
    <property type="entry name" value="ANKYRIN REPEAT AND PROTEIN KINASE DOMAIN-CONTAINING PROTEIN"/>
    <property type="match status" value="1"/>
</dbReference>
<evidence type="ECO:0000313" key="4">
    <source>
        <dbReference type="Proteomes" id="UP000695000"/>
    </source>
</evidence>
<protein>
    <submittedName>
        <fullName evidence="5">Ankyrin repeat and SAM domain-containing protein 6-like</fullName>
    </submittedName>
</protein>
<keyword evidence="1" id="KW-0677">Repeat</keyword>
<dbReference type="Pfam" id="PF12796">
    <property type="entry name" value="Ank_2"/>
    <property type="match status" value="1"/>
</dbReference>
<dbReference type="SUPFAM" id="SSF48403">
    <property type="entry name" value="Ankyrin repeat"/>
    <property type="match status" value="1"/>
</dbReference>